<dbReference type="InterPro" id="IPR050286">
    <property type="entry name" value="G_neg_Bact_CarbUptk_Porin"/>
</dbReference>
<dbReference type="NCBIfam" id="TIGR01474">
    <property type="entry name" value="ubiA_proteo"/>
    <property type="match status" value="1"/>
</dbReference>
<sequence length="1208" mass="132468">MISGDRMMITLRKLPLAIAVIAGIVSAQAGAVDFKGYARSGIGWTGSGGEQQCFKATGAGSKYRLGNECETYAEVELGQQVWQEGEKSFYFDTMIGYATSQLNDVEDTDGGPRVRQMNVVGKNLIDALPGANIWAGKRYYKRHDVHMIDFYYWDISGPGGGIEDIDLGFGKISLAATRNGEAGGSEAFINGQTKNKDLANDIFDVRLGQMQVNPGGSLEVGFDYGRANTTKHYDFGVQDATKNGWLGTVEHTQTFLGTSLNKFVVQYGTNAMAQTNGTGRPDTSRNNDGKMLRIIDHGAIDFNDTWGLMYVGMYQDLNRDDNNGTKWWTVGVRPMYKWTPIMSTLMEVGYDNVKSQMTDKSNNQYKITLAQQWQAGNSIWSRPAIRVFATYAKWDEKWGYSSSDASDANYVANTPSGIAFSDTSARTFSRGNDSEVTFGIQMEAWWRRVRSEDKTMKKHLLALCLLPVLGLTSVPAAFAANTAINPQNVSTAPSIPADKLQSLPWTPLIPPVSQDVVLNASSASINVGELTGGVAAFVLPADQGSLEITLSSVVKDLSVYAPNVLILDGQMQPSAFFPSSYFQYQKPGMTSGNRLENVMKLTPMMGQKQIYMLVYTTKRDLTETTRMINPAKLYAEGASNAIPDVADPVARHSGQGALTVQVKTEQNSGNIMIGKIFGGSDAKPVVVGNVAPPTAYSAPAAAPAPVAAPAPAPAAKSEPMLNDTESYFNHAIKQAVDKGDIDKALKLLNEAERLGSTSARYVSESVPMSDALSPLRALNFYTEVPQGLSSDYLDWLLLEDSMTKRFEQHCRKVTVRIVREGFVPAGSDLPEADLLPASERYWLREIILCGDDEPWLLGRTVVPESTLDGPELALQKLGDTPLGRYLFSSSTLTRDYIEVGRSAELWGRRSRLRLSGKIMEWSLKQGKLLAYHRLMRTDKPIGALLLLWPTLWALWVATPGLPSLLNLVVFIAGVWLMRAAGCVVNDYADRKFDGHVKRTAQRPLPSGAVSEKEAKVLFVVLVGLAFLLVLTLNTMTILLSVAGLALAWVYPFMKRYTHLPQVVLGAAFGWSIPMAFAAASESVPLSCWLMFLANICWTVAYDTQYAMVDRDDDLKIGIKSTAILFGRNDKLIIGLLQIATMLLMGVVGWLNGLGGTFYWSILLAGGLFVHQQKLIAKREREGCFKAFMNNNYVGLVLFLGLALSYLHF</sequence>
<dbReference type="Pfam" id="PF01040">
    <property type="entry name" value="UbiA"/>
    <property type="match status" value="1"/>
</dbReference>
<evidence type="ECO:0000256" key="12">
    <source>
        <dbReference type="ARBA" id="ARBA00022989"/>
    </source>
</evidence>
<comment type="pathway">
    <text evidence="3">Secondary metabolite biosynthesis; terpenoid biosynthesis.</text>
</comment>
<evidence type="ECO:0000256" key="17">
    <source>
        <dbReference type="HAMAP-Rule" id="MF_03189"/>
    </source>
</evidence>
<dbReference type="NCBIfam" id="NF006860">
    <property type="entry name" value="PRK09360.1"/>
    <property type="match status" value="1"/>
</dbReference>
<dbReference type="FunFam" id="1.10.357.140:FF:000002">
    <property type="entry name" value="4-hydroxybenzoate octaprenyltransferase"/>
    <property type="match status" value="1"/>
</dbReference>
<proteinExistence type="inferred from homology"/>
<dbReference type="GO" id="GO:0016114">
    <property type="term" value="P:terpenoid biosynthetic process"/>
    <property type="evidence" value="ECO:0007669"/>
    <property type="project" value="UniProtKB-UniPathway"/>
</dbReference>
<keyword evidence="17" id="KW-0496">Mitochondrion</keyword>
<protein>
    <recommendedName>
        <fullName evidence="17">4-hydroxybenzoate polyprenyltransferase, mitochondrial</fullName>
        <shortName evidence="17">4-HB polyprenyltransferase</shortName>
        <ecNumber evidence="17">2.5.1.39</ecNumber>
    </recommendedName>
    <alternativeName>
        <fullName evidence="17">Para-hydroxybenzoate--polyprenyltransferase</fullName>
        <shortName evidence="17">PHB:PPT</shortName>
        <shortName evidence="17">PHB:polyprenyltransferase</shortName>
    </alternativeName>
</protein>
<dbReference type="GO" id="GO:0015288">
    <property type="term" value="F:porin activity"/>
    <property type="evidence" value="ECO:0007669"/>
    <property type="project" value="UniProtKB-KW"/>
</dbReference>
<dbReference type="STRING" id="1245745.A0A0A2VXJ7"/>
<dbReference type="NCBIfam" id="NF008656">
    <property type="entry name" value="PRK11655.1"/>
    <property type="match status" value="1"/>
</dbReference>
<dbReference type="InterPro" id="IPR003192">
    <property type="entry name" value="Porin_LamB"/>
</dbReference>
<keyword evidence="17" id="KW-0999">Mitochondrion inner membrane</keyword>
<dbReference type="HAMAP" id="MF_01635">
    <property type="entry name" value="UbiA"/>
    <property type="match status" value="1"/>
</dbReference>
<evidence type="ECO:0000313" key="20">
    <source>
        <dbReference type="Proteomes" id="UP000030106"/>
    </source>
</evidence>
<keyword evidence="10 17" id="KW-0812">Transmembrane</keyword>
<dbReference type="PROSITE" id="PS00943">
    <property type="entry name" value="UBIA"/>
    <property type="match status" value="1"/>
</dbReference>
<comment type="subcellular location">
    <subcellularLocation>
        <location evidence="2">Cell outer membrane</location>
        <topology evidence="2">Multi-pass membrane protein</topology>
    </subcellularLocation>
    <subcellularLocation>
        <location evidence="17">Mitochondrion inner membrane</location>
        <topology evidence="17">Multi-pass membrane protein</topology>
        <orientation evidence="17">Matrix side</orientation>
    </subcellularLocation>
</comment>
<evidence type="ECO:0000256" key="4">
    <source>
        <dbReference type="ARBA" id="ARBA00005985"/>
    </source>
</evidence>
<gene>
    <name evidence="19" type="ORF">BBAD15_g3545</name>
</gene>
<evidence type="ECO:0000256" key="18">
    <source>
        <dbReference type="SAM" id="SignalP"/>
    </source>
</evidence>
<feature type="transmembrane region" description="Helical" evidence="17">
    <location>
        <begin position="1187"/>
        <end position="1206"/>
    </location>
</feature>
<feature type="transmembrane region" description="Helical" evidence="17">
    <location>
        <begin position="1062"/>
        <end position="1080"/>
    </location>
</feature>
<dbReference type="EMBL" id="ANFO01000249">
    <property type="protein sequence ID" value="KGQ11087.1"/>
    <property type="molecule type" value="Genomic_DNA"/>
</dbReference>
<comment type="caution">
    <text evidence="19">The sequence shown here is derived from an EMBL/GenBank/DDBJ whole genome shotgun (WGS) entry which is preliminary data.</text>
</comment>
<evidence type="ECO:0000256" key="7">
    <source>
        <dbReference type="ARBA" id="ARBA00022452"/>
    </source>
</evidence>
<evidence type="ECO:0000256" key="10">
    <source>
        <dbReference type="ARBA" id="ARBA00022692"/>
    </source>
</evidence>
<dbReference type="Pfam" id="PF04345">
    <property type="entry name" value="Chor_lyase"/>
    <property type="match status" value="1"/>
</dbReference>
<evidence type="ECO:0000256" key="16">
    <source>
        <dbReference type="ARBA" id="ARBA00023237"/>
    </source>
</evidence>
<evidence type="ECO:0000256" key="15">
    <source>
        <dbReference type="ARBA" id="ARBA00023136"/>
    </source>
</evidence>
<dbReference type="GO" id="GO:0006744">
    <property type="term" value="P:ubiquinone biosynthetic process"/>
    <property type="evidence" value="ECO:0007669"/>
    <property type="project" value="UniProtKB-UniRule"/>
</dbReference>
<dbReference type="GO" id="GO:0005743">
    <property type="term" value="C:mitochondrial inner membrane"/>
    <property type="evidence" value="ECO:0007669"/>
    <property type="project" value="UniProtKB-SubCell"/>
</dbReference>
<dbReference type="GO" id="GO:0015144">
    <property type="term" value="F:carbohydrate transmembrane transporter activity"/>
    <property type="evidence" value="ECO:0007669"/>
    <property type="project" value="TreeGrafter"/>
</dbReference>
<comment type="function">
    <text evidence="17">Catalyzes the prenylation of para-hydroxybenzoate (PHB) with an all-trans polyprenyl group. Mediates the second step in the final reaction sequence of coenzyme Q (CoQ) biosynthesis, which is the condensation of the polyisoprenoid side chain with PHB, generating the first membrane-bound Q intermediate.</text>
</comment>
<name>A0A0A2VXJ7_BEABA</name>
<dbReference type="Gene3D" id="1.10.357.140">
    <property type="entry name" value="UbiA prenyltransferase"/>
    <property type="match status" value="1"/>
</dbReference>
<dbReference type="FunFam" id="1.20.120.1780:FF:000001">
    <property type="entry name" value="4-hydroxybenzoate octaprenyltransferase"/>
    <property type="match status" value="1"/>
</dbReference>
<dbReference type="InterPro" id="IPR010794">
    <property type="entry name" value="MalM"/>
</dbReference>
<dbReference type="EC" id="2.5.1.39" evidence="17"/>
<keyword evidence="16" id="KW-0998">Cell outer membrane</keyword>
<keyword evidence="8" id="KW-1003">Cell membrane</keyword>
<evidence type="ECO:0000256" key="13">
    <source>
        <dbReference type="ARBA" id="ARBA00023065"/>
    </source>
</evidence>
<keyword evidence="17" id="KW-0831">Ubiquinone biosynthesis</keyword>
<evidence type="ECO:0000256" key="11">
    <source>
        <dbReference type="ARBA" id="ARBA00022842"/>
    </source>
</evidence>
<keyword evidence="12 17" id="KW-1133">Transmembrane helix</keyword>
<feature type="transmembrane region" description="Helical" evidence="17">
    <location>
        <begin position="964"/>
        <end position="988"/>
    </location>
</feature>
<dbReference type="InterPro" id="IPR028978">
    <property type="entry name" value="Chorismate_lyase_/UTRA_dom_sf"/>
</dbReference>
<dbReference type="InterPro" id="IPR000537">
    <property type="entry name" value="UbiA_prenyltransferase"/>
</dbReference>
<dbReference type="NCBIfam" id="NF007855">
    <property type="entry name" value="PRK10564.1"/>
    <property type="match status" value="1"/>
</dbReference>
<dbReference type="Gene3D" id="2.40.170.10">
    <property type="entry name" value="Porin, LamB type"/>
    <property type="match status" value="1"/>
</dbReference>
<comment type="similarity">
    <text evidence="4 17">Belongs to the UbiA prenyltransferase family.</text>
</comment>
<comment type="catalytic activity">
    <reaction evidence="17">
        <text>an all-trans-polyprenyl diphosphate + 4-hydroxybenzoate = a 4-hydroxy-3-(all-trans-polyprenyl)benzoate + diphosphate</text>
        <dbReference type="Rhea" id="RHEA:44504"/>
        <dbReference type="Rhea" id="RHEA-COMP:9514"/>
        <dbReference type="Rhea" id="RHEA-COMP:9564"/>
        <dbReference type="ChEBI" id="CHEBI:17879"/>
        <dbReference type="ChEBI" id="CHEBI:33019"/>
        <dbReference type="ChEBI" id="CHEBI:58914"/>
        <dbReference type="ChEBI" id="CHEBI:78396"/>
        <dbReference type="EC" id="2.5.1.39"/>
    </reaction>
</comment>
<comment type="similarity">
    <text evidence="5">Belongs to the porin LamB (TC 1.B.3) family.</text>
</comment>
<dbReference type="GO" id="GO:0015774">
    <property type="term" value="P:polysaccharide transport"/>
    <property type="evidence" value="ECO:0007669"/>
    <property type="project" value="TreeGrafter"/>
</dbReference>
<dbReference type="CDD" id="cd01346">
    <property type="entry name" value="Maltoporin-like"/>
    <property type="match status" value="1"/>
</dbReference>
<keyword evidence="7" id="KW-1134">Transmembrane beta strand</keyword>
<comment type="pathway">
    <text evidence="17">Cofactor biosynthesis; ubiquinone biosynthesis.</text>
</comment>
<dbReference type="UniPathway" id="UPA00213"/>
<feature type="signal peptide" evidence="18">
    <location>
        <begin position="1"/>
        <end position="31"/>
    </location>
</feature>
<dbReference type="UniPathway" id="UPA00232"/>
<dbReference type="GO" id="GO:0008813">
    <property type="term" value="F:chorismate lyase activity"/>
    <property type="evidence" value="ECO:0007669"/>
    <property type="project" value="InterPro"/>
</dbReference>
<dbReference type="GO" id="GO:0006811">
    <property type="term" value="P:monoatomic ion transport"/>
    <property type="evidence" value="ECO:0007669"/>
    <property type="project" value="UniProtKB-KW"/>
</dbReference>
<dbReference type="GO" id="GO:0042597">
    <property type="term" value="C:periplasmic space"/>
    <property type="evidence" value="ECO:0007669"/>
    <property type="project" value="InterPro"/>
</dbReference>
<dbReference type="Pfam" id="PF02264">
    <property type="entry name" value="LamB"/>
    <property type="match status" value="1"/>
</dbReference>
<dbReference type="InterPro" id="IPR036998">
    <property type="entry name" value="Porin_LamB_sf"/>
</dbReference>
<dbReference type="Gene3D" id="1.20.120.1780">
    <property type="entry name" value="UbiA prenyltransferase"/>
    <property type="match status" value="1"/>
</dbReference>
<evidence type="ECO:0000256" key="14">
    <source>
        <dbReference type="ARBA" id="ARBA00023114"/>
    </source>
</evidence>
<reference evidence="19 20" key="1">
    <citation type="submission" date="2012-10" db="EMBL/GenBank/DDBJ databases">
        <title>Genome sequencing and analysis of entomopathogenic fungi Beauveria bassiana D1-5.</title>
        <authorList>
            <person name="Li Q."/>
            <person name="Wang L."/>
            <person name="Zhang Z."/>
            <person name="Wang Q."/>
            <person name="Ren J."/>
            <person name="Wang M."/>
            <person name="Xu W."/>
            <person name="Wang J."/>
            <person name="Lu Y."/>
            <person name="Du Q."/>
            <person name="Sun Z."/>
        </authorList>
    </citation>
    <scope>NUCLEOTIDE SEQUENCE [LARGE SCALE GENOMIC DNA]</scope>
    <source>
        <strain evidence="19 20">D1-5</strain>
    </source>
</reference>
<evidence type="ECO:0000256" key="8">
    <source>
        <dbReference type="ARBA" id="ARBA00022475"/>
    </source>
</evidence>
<keyword evidence="15 17" id="KW-0472">Membrane</keyword>
<keyword evidence="18" id="KW-0732">Signal</keyword>
<evidence type="ECO:0000256" key="5">
    <source>
        <dbReference type="ARBA" id="ARBA00007055"/>
    </source>
</evidence>
<keyword evidence="11" id="KW-0460">Magnesium</keyword>
<dbReference type="HOGENOM" id="CLU_270008_0_0_1"/>
<organism evidence="19 20">
    <name type="scientific">Beauveria bassiana D1-5</name>
    <dbReference type="NCBI Taxonomy" id="1245745"/>
    <lineage>
        <taxon>Eukaryota</taxon>
        <taxon>Fungi</taxon>
        <taxon>Dikarya</taxon>
        <taxon>Ascomycota</taxon>
        <taxon>Pezizomycotina</taxon>
        <taxon>Sordariomycetes</taxon>
        <taxon>Hypocreomycetidae</taxon>
        <taxon>Hypocreales</taxon>
        <taxon>Cordycipitaceae</taxon>
        <taxon>Beauveria</taxon>
    </lineage>
</organism>
<keyword evidence="6" id="KW-0813">Transport</keyword>
<keyword evidence="9 17" id="KW-0808">Transferase</keyword>
<dbReference type="Gene3D" id="3.40.1410.10">
    <property type="entry name" value="Chorismate lyase-like"/>
    <property type="match status" value="1"/>
</dbReference>
<dbReference type="SUPFAM" id="SSF56935">
    <property type="entry name" value="Porins"/>
    <property type="match status" value="1"/>
</dbReference>
<dbReference type="GO" id="GO:0046930">
    <property type="term" value="C:pore complex"/>
    <property type="evidence" value="ECO:0007669"/>
    <property type="project" value="UniProtKB-KW"/>
</dbReference>
<dbReference type="Pfam" id="PF07148">
    <property type="entry name" value="MalM"/>
    <property type="match status" value="1"/>
</dbReference>
<dbReference type="InterPro" id="IPR030470">
    <property type="entry name" value="UbiA_prenylTrfase_CS"/>
</dbReference>
<dbReference type="InterPro" id="IPR007440">
    <property type="entry name" value="Chorismate--pyruvate_lyase"/>
</dbReference>
<dbReference type="SUPFAM" id="SSF64288">
    <property type="entry name" value="Chorismate lyase-like"/>
    <property type="match status" value="1"/>
</dbReference>
<evidence type="ECO:0000256" key="3">
    <source>
        <dbReference type="ARBA" id="ARBA00004721"/>
    </source>
</evidence>
<keyword evidence="17" id="KW-0414">Isoprene biosynthesis</keyword>
<comment type="cofactor">
    <cofactor evidence="1 17">
        <name>Mg(2+)</name>
        <dbReference type="ChEBI" id="CHEBI:18420"/>
    </cofactor>
</comment>
<dbReference type="GO" id="GO:0008412">
    <property type="term" value="F:4-hydroxybenzoate polyprenyltransferase activity"/>
    <property type="evidence" value="ECO:0007669"/>
    <property type="project" value="UniProtKB-EC"/>
</dbReference>
<evidence type="ECO:0000256" key="1">
    <source>
        <dbReference type="ARBA" id="ARBA00001946"/>
    </source>
</evidence>
<dbReference type="CDD" id="cd13959">
    <property type="entry name" value="PT_UbiA_COQ2"/>
    <property type="match status" value="1"/>
</dbReference>
<evidence type="ECO:0000256" key="6">
    <source>
        <dbReference type="ARBA" id="ARBA00022448"/>
    </source>
</evidence>
<evidence type="ECO:0000256" key="9">
    <source>
        <dbReference type="ARBA" id="ARBA00022679"/>
    </source>
</evidence>
<feature type="transmembrane region" description="Helical" evidence="17">
    <location>
        <begin position="1017"/>
        <end position="1050"/>
    </location>
</feature>
<keyword evidence="14" id="KW-0626">Porin</keyword>
<dbReference type="InterPro" id="IPR039653">
    <property type="entry name" value="Prenyltransferase"/>
</dbReference>
<dbReference type="PANTHER" id="PTHR38762">
    <property type="entry name" value="CRYPTIC OUTER MEMBRANE PORIN BGLH-RELATED"/>
    <property type="match status" value="1"/>
</dbReference>
<feature type="chain" id="PRO_5001995799" description="4-hydroxybenzoate polyprenyltransferase, mitochondrial" evidence="18">
    <location>
        <begin position="32"/>
        <end position="1208"/>
    </location>
</feature>
<evidence type="ECO:0000256" key="2">
    <source>
        <dbReference type="ARBA" id="ARBA00004571"/>
    </source>
</evidence>
<dbReference type="InterPro" id="IPR044878">
    <property type="entry name" value="UbiA_sf"/>
</dbReference>
<dbReference type="PANTHER" id="PTHR38762:SF1">
    <property type="entry name" value="CRYPTIC OUTER MEMBRANE PORIN BGLH-RELATED"/>
    <property type="match status" value="1"/>
</dbReference>
<dbReference type="HAMAP" id="MF_01632">
    <property type="entry name" value="UbiC"/>
    <property type="match status" value="1"/>
</dbReference>
<dbReference type="Proteomes" id="UP000030106">
    <property type="component" value="Unassembled WGS sequence"/>
</dbReference>
<dbReference type="AlphaFoldDB" id="A0A0A2VXJ7"/>
<feature type="transmembrane region" description="Helical" evidence="17">
    <location>
        <begin position="1156"/>
        <end position="1175"/>
    </location>
</feature>
<accession>A0A0A2VXJ7</accession>
<evidence type="ECO:0000313" key="19">
    <source>
        <dbReference type="EMBL" id="KGQ11087.1"/>
    </source>
</evidence>
<keyword evidence="13" id="KW-0406">Ion transport</keyword>
<dbReference type="InterPro" id="IPR006370">
    <property type="entry name" value="HB_polyprenyltransferase-like"/>
</dbReference>